<name>A0ABD3L936_EUCGL</name>
<evidence type="ECO:0000313" key="2">
    <source>
        <dbReference type="Proteomes" id="UP001634007"/>
    </source>
</evidence>
<reference evidence="1 2" key="1">
    <citation type="submission" date="2024-11" db="EMBL/GenBank/DDBJ databases">
        <title>Chromosome-level genome assembly of Eucalyptus globulus Labill. provides insights into its genome evolution.</title>
        <authorList>
            <person name="Li X."/>
        </authorList>
    </citation>
    <scope>NUCLEOTIDE SEQUENCE [LARGE SCALE GENOMIC DNA]</scope>
    <source>
        <strain evidence="1">CL2024</strain>
        <tissue evidence="1">Fresh tender leaves</tissue>
    </source>
</reference>
<dbReference type="EMBL" id="JBJKBG010000003">
    <property type="protein sequence ID" value="KAL3746391.1"/>
    <property type="molecule type" value="Genomic_DNA"/>
</dbReference>
<evidence type="ECO:0000313" key="1">
    <source>
        <dbReference type="EMBL" id="KAL3746391.1"/>
    </source>
</evidence>
<dbReference type="AlphaFoldDB" id="A0ABD3L936"/>
<organism evidence="1 2">
    <name type="scientific">Eucalyptus globulus</name>
    <name type="common">Tasmanian blue gum</name>
    <dbReference type="NCBI Taxonomy" id="34317"/>
    <lineage>
        <taxon>Eukaryota</taxon>
        <taxon>Viridiplantae</taxon>
        <taxon>Streptophyta</taxon>
        <taxon>Embryophyta</taxon>
        <taxon>Tracheophyta</taxon>
        <taxon>Spermatophyta</taxon>
        <taxon>Magnoliopsida</taxon>
        <taxon>eudicotyledons</taxon>
        <taxon>Gunneridae</taxon>
        <taxon>Pentapetalae</taxon>
        <taxon>rosids</taxon>
        <taxon>malvids</taxon>
        <taxon>Myrtales</taxon>
        <taxon>Myrtaceae</taxon>
        <taxon>Myrtoideae</taxon>
        <taxon>Eucalypteae</taxon>
        <taxon>Eucalyptus</taxon>
    </lineage>
</organism>
<dbReference type="Proteomes" id="UP001634007">
    <property type="component" value="Unassembled WGS sequence"/>
</dbReference>
<sequence length="117" mass="13265">MFCRHEAELVKEVVRHVKRVLKKDDQFVTDKLVGIDHHAREVMRNLGAAYSDGEVTQVSGEDVRVIGICGMQGFVVCRVSERLHLQRLSLTRSISSLMHVASLKILIRKESSVHNKC</sequence>
<protein>
    <submittedName>
        <fullName evidence="1">Uncharacterized protein</fullName>
    </submittedName>
</protein>
<accession>A0ABD3L936</accession>
<proteinExistence type="predicted"/>
<comment type="caution">
    <text evidence="1">The sequence shown here is derived from an EMBL/GenBank/DDBJ whole genome shotgun (WGS) entry which is preliminary data.</text>
</comment>
<gene>
    <name evidence="1" type="ORF">ACJRO7_015363</name>
</gene>
<keyword evidence="2" id="KW-1185">Reference proteome</keyword>